<reference evidence="2 3" key="1">
    <citation type="submission" date="2018-03" db="EMBL/GenBank/DDBJ databases">
        <title>Marinobacter brunus sp. nov., a marine bacterium of Gamma-proteobacteria isolated from the surface seawater of the South China Sea.</title>
        <authorList>
            <person name="Cheng H."/>
            <person name="Wu Y.-H."/>
            <person name="Xamxidin M."/>
            <person name="Xu X.-W."/>
        </authorList>
    </citation>
    <scope>NUCLEOTIDE SEQUENCE [LARGE SCALE GENOMIC DNA]</scope>
    <source>
        <strain evidence="2 3">NH169-3</strain>
    </source>
</reference>
<gene>
    <name evidence="2" type="ORF">C7H09_05560</name>
</gene>
<dbReference type="Proteomes" id="UP000239866">
    <property type="component" value="Unassembled WGS sequence"/>
</dbReference>
<sequence length="149" mass="15831">MKKHTLAFGLMAALGFSTTALAGGAAANIHVYKSPTCGCCGDWIDHLEDNGFKVESTDVQNMNRVKAEAGLLPGLGSCHTAFVDGYVIEGHVPASDIKRLLADAPMATGLSVPGMPAGSPGMEMGDRKDHYKVILFNKQGQTRIFNEHN</sequence>
<dbReference type="OrthoDB" id="14727at2"/>
<dbReference type="Pfam" id="PF04214">
    <property type="entry name" value="DUF411"/>
    <property type="match status" value="1"/>
</dbReference>
<comment type="caution">
    <text evidence="2">The sequence shown here is derived from an EMBL/GenBank/DDBJ whole genome shotgun (WGS) entry which is preliminary data.</text>
</comment>
<accession>A0A2T1KP82</accession>
<protein>
    <submittedName>
        <fullName evidence="2">Metal-binding protein</fullName>
    </submittedName>
</protein>
<keyword evidence="3" id="KW-1185">Reference proteome</keyword>
<feature type="signal peptide" evidence="1">
    <location>
        <begin position="1"/>
        <end position="22"/>
    </location>
</feature>
<dbReference type="SUPFAM" id="SSF52833">
    <property type="entry name" value="Thioredoxin-like"/>
    <property type="match status" value="1"/>
</dbReference>
<dbReference type="InterPro" id="IPR036249">
    <property type="entry name" value="Thioredoxin-like_sf"/>
</dbReference>
<dbReference type="AlphaFoldDB" id="A0A2T1KP82"/>
<dbReference type="EMBL" id="PXNP01000020">
    <property type="protein sequence ID" value="PSF11830.1"/>
    <property type="molecule type" value="Genomic_DNA"/>
</dbReference>
<evidence type="ECO:0000313" key="2">
    <source>
        <dbReference type="EMBL" id="PSF11830.1"/>
    </source>
</evidence>
<dbReference type="InterPro" id="IPR007332">
    <property type="entry name" value="DUF411"/>
</dbReference>
<organism evidence="2 3">
    <name type="scientific">Marinobacter fuscus</name>
    <dbReference type="NCBI Taxonomy" id="2109942"/>
    <lineage>
        <taxon>Bacteria</taxon>
        <taxon>Pseudomonadati</taxon>
        <taxon>Pseudomonadota</taxon>
        <taxon>Gammaproteobacteria</taxon>
        <taxon>Pseudomonadales</taxon>
        <taxon>Marinobacteraceae</taxon>
        <taxon>Marinobacter</taxon>
    </lineage>
</organism>
<name>A0A2T1KP82_9GAMM</name>
<evidence type="ECO:0000313" key="3">
    <source>
        <dbReference type="Proteomes" id="UP000239866"/>
    </source>
</evidence>
<feature type="chain" id="PRO_5015494683" evidence="1">
    <location>
        <begin position="23"/>
        <end position="149"/>
    </location>
</feature>
<evidence type="ECO:0000256" key="1">
    <source>
        <dbReference type="SAM" id="SignalP"/>
    </source>
</evidence>
<dbReference type="RefSeq" id="WP_106761617.1">
    <property type="nucleotide sequence ID" value="NZ_PXNP01000020.1"/>
</dbReference>
<proteinExistence type="predicted"/>
<keyword evidence="1" id="KW-0732">Signal</keyword>